<keyword evidence="2 4" id="KW-0689">Ribosomal protein</keyword>
<evidence type="ECO:0000313" key="6">
    <source>
        <dbReference type="Proteomes" id="UP000018951"/>
    </source>
</evidence>
<evidence type="ECO:0000256" key="2">
    <source>
        <dbReference type="ARBA" id="ARBA00022980"/>
    </source>
</evidence>
<dbReference type="GO" id="GO:0019843">
    <property type="term" value="F:rRNA binding"/>
    <property type="evidence" value="ECO:0007669"/>
    <property type="project" value="UniProtKB-UniRule"/>
</dbReference>
<keyword evidence="4" id="KW-0699">rRNA-binding</keyword>
<organism evidence="5 6">
    <name type="scientific">Candidatus Xenolissoclinum pacificiensis L6</name>
    <dbReference type="NCBI Taxonomy" id="1401685"/>
    <lineage>
        <taxon>Bacteria</taxon>
        <taxon>Pseudomonadati</taxon>
        <taxon>Pseudomonadota</taxon>
        <taxon>Alphaproteobacteria</taxon>
        <taxon>Rickettsiales</taxon>
        <taxon>Anaplasmataceae</taxon>
        <taxon>Candidatus Xenolissoclinum</taxon>
    </lineage>
</organism>
<dbReference type="EMBL" id="AXCJ01000005">
    <property type="protein sequence ID" value="ETO91303.1"/>
    <property type="molecule type" value="Genomic_DNA"/>
</dbReference>
<dbReference type="Proteomes" id="UP000018951">
    <property type="component" value="Unassembled WGS sequence"/>
</dbReference>
<dbReference type="SUPFAM" id="SSF53137">
    <property type="entry name" value="Translational machinery components"/>
    <property type="match status" value="1"/>
</dbReference>
<evidence type="ECO:0000256" key="4">
    <source>
        <dbReference type="HAMAP-Rule" id="MF_01310"/>
    </source>
</evidence>
<dbReference type="Pfam" id="PF00411">
    <property type="entry name" value="Ribosomal_S11"/>
    <property type="match status" value="1"/>
</dbReference>
<sequence>MKKSGIISSGMVYITVSFNNIIISVTDPQGNVLGVSSSGMKGLRGARKSTPYAGQIVALDAVEKVQGFGLRTVGVVLKGPGPARESALRAIQSVPSLTIVSLHEDSRFPTNGCRPRRKRRV</sequence>
<dbReference type="STRING" id="1401685.P857_212"/>
<dbReference type="InterPro" id="IPR001971">
    <property type="entry name" value="Ribosomal_uS11"/>
</dbReference>
<dbReference type="PIRSF" id="PIRSF002131">
    <property type="entry name" value="Ribosomal_S11"/>
    <property type="match status" value="1"/>
</dbReference>
<dbReference type="GO" id="GO:0005840">
    <property type="term" value="C:ribosome"/>
    <property type="evidence" value="ECO:0007669"/>
    <property type="project" value="UniProtKB-KW"/>
</dbReference>
<name>W2V1J4_9RICK</name>
<keyword evidence="6" id="KW-1185">Reference proteome</keyword>
<keyword evidence="4" id="KW-0694">RNA-binding</keyword>
<reference evidence="5 6" key="1">
    <citation type="journal article" date="2013" name="PLoS ONE">
        <title>Bacterial endosymbiosis in a chordate host: long-term co-evolution and conservation of secondary metabolism.</title>
        <authorList>
            <person name="Kwan J.C."/>
            <person name="Schmidt E.W."/>
        </authorList>
    </citation>
    <scope>NUCLEOTIDE SEQUENCE [LARGE SCALE GENOMIC DNA]</scope>
    <source>
        <strain evidence="6">L6</strain>
    </source>
</reference>
<accession>W2V1J4</accession>
<dbReference type="AlphaFoldDB" id="W2V1J4"/>
<dbReference type="Gene3D" id="3.30.420.80">
    <property type="entry name" value="Ribosomal protein S11"/>
    <property type="match status" value="1"/>
</dbReference>
<dbReference type="HAMAP" id="MF_01310">
    <property type="entry name" value="Ribosomal_uS11"/>
    <property type="match status" value="1"/>
</dbReference>
<comment type="similarity">
    <text evidence="1 4">Belongs to the universal ribosomal protein uS11 family.</text>
</comment>
<dbReference type="GO" id="GO:0006412">
    <property type="term" value="P:translation"/>
    <property type="evidence" value="ECO:0007669"/>
    <property type="project" value="UniProtKB-UniRule"/>
</dbReference>
<comment type="function">
    <text evidence="4">Located on the platform of the 30S subunit, it bridges several disparate RNA helices of the 16S rRNA. Forms part of the Shine-Dalgarno cleft in the 70S ribosome.</text>
</comment>
<comment type="subunit">
    <text evidence="4">Part of the 30S ribosomal subunit. Interacts with proteins S7 and S18. Binds to IF-3.</text>
</comment>
<dbReference type="PANTHER" id="PTHR11759">
    <property type="entry name" value="40S RIBOSOMAL PROTEIN S14/30S RIBOSOMAL PROTEIN S11"/>
    <property type="match status" value="1"/>
</dbReference>
<evidence type="ECO:0000256" key="1">
    <source>
        <dbReference type="ARBA" id="ARBA00006194"/>
    </source>
</evidence>
<proteinExistence type="inferred from homology"/>
<dbReference type="NCBIfam" id="NF003698">
    <property type="entry name" value="PRK05309.1"/>
    <property type="match status" value="1"/>
</dbReference>
<dbReference type="GO" id="GO:1990904">
    <property type="term" value="C:ribonucleoprotein complex"/>
    <property type="evidence" value="ECO:0007669"/>
    <property type="project" value="UniProtKB-KW"/>
</dbReference>
<keyword evidence="3 4" id="KW-0687">Ribonucleoprotein</keyword>
<evidence type="ECO:0000313" key="5">
    <source>
        <dbReference type="EMBL" id="ETO91303.1"/>
    </source>
</evidence>
<evidence type="ECO:0000256" key="3">
    <source>
        <dbReference type="ARBA" id="ARBA00023274"/>
    </source>
</evidence>
<comment type="caution">
    <text evidence="5">The sequence shown here is derived from an EMBL/GenBank/DDBJ whole genome shotgun (WGS) entry which is preliminary data.</text>
</comment>
<dbReference type="InterPro" id="IPR036967">
    <property type="entry name" value="Ribosomal_uS11_sf"/>
</dbReference>
<gene>
    <name evidence="4 5" type="primary">rpsK</name>
    <name evidence="5" type="ORF">P857_212</name>
</gene>
<dbReference type="GO" id="GO:0003735">
    <property type="term" value="F:structural constituent of ribosome"/>
    <property type="evidence" value="ECO:0007669"/>
    <property type="project" value="InterPro"/>
</dbReference>
<protein>
    <recommendedName>
        <fullName evidence="4">Small ribosomal subunit protein uS11</fullName>
    </recommendedName>
</protein>